<dbReference type="InterPro" id="IPR001310">
    <property type="entry name" value="Histidine_triad_HIT"/>
</dbReference>
<reference evidence="6" key="1">
    <citation type="submission" date="2011-03" db="EMBL/GenBank/DDBJ databases">
        <authorList>
            <person name="Voget S."/>
            <person name="Streit W.R."/>
            <person name="Jaeger K.E."/>
            <person name="Daniel R."/>
        </authorList>
    </citation>
    <scope>NUCLEOTIDE SEQUENCE [LARGE SCALE GENOMIC DNA]</scope>
    <source>
        <strain evidence="6">PG1</strain>
    </source>
</reference>
<dbReference type="Pfam" id="PF01230">
    <property type="entry name" value="HIT"/>
    <property type="match status" value="1"/>
</dbReference>
<reference evidence="5 6" key="2">
    <citation type="journal article" date="2016" name="Appl. Microbiol. Biotechnol.">
        <title>Mutations improving production and secretion of extracellular lipase by Burkholderia glumae PG1.</title>
        <authorList>
            <person name="Knapp A."/>
            <person name="Voget S."/>
            <person name="Gao R."/>
            <person name="Zaburannyi N."/>
            <person name="Krysciak D."/>
            <person name="Breuer M."/>
            <person name="Hauer B."/>
            <person name="Streit W.R."/>
            <person name="Muller R."/>
            <person name="Daniel R."/>
            <person name="Jaeger K.E."/>
        </authorList>
    </citation>
    <scope>NUCLEOTIDE SEQUENCE [LARGE SCALE GENOMIC DNA]</scope>
    <source>
        <strain evidence="5 6">PG1</strain>
    </source>
</reference>
<dbReference type="PRINTS" id="PR00332">
    <property type="entry name" value="HISTRIAD"/>
</dbReference>
<dbReference type="GO" id="GO:0003824">
    <property type="term" value="F:catalytic activity"/>
    <property type="evidence" value="ECO:0007669"/>
    <property type="project" value="InterPro"/>
</dbReference>
<dbReference type="KEGG" id="bgp:BGL_2c22800"/>
<dbReference type="Gene3D" id="3.30.428.10">
    <property type="entry name" value="HIT-like"/>
    <property type="match status" value="1"/>
</dbReference>
<evidence type="ECO:0000313" key="6">
    <source>
        <dbReference type="Proteomes" id="UP000031838"/>
    </source>
</evidence>
<feature type="short sequence motif" description="Histidine triad motif" evidence="2 3">
    <location>
        <begin position="132"/>
        <end position="136"/>
    </location>
</feature>
<name>A0A0B6S7H0_BURPL</name>
<organism evidence="5 6">
    <name type="scientific">Burkholderia plantarii</name>
    <dbReference type="NCBI Taxonomy" id="41899"/>
    <lineage>
        <taxon>Bacteria</taxon>
        <taxon>Pseudomonadati</taxon>
        <taxon>Pseudomonadota</taxon>
        <taxon>Betaproteobacteria</taxon>
        <taxon>Burkholderiales</taxon>
        <taxon>Burkholderiaceae</taxon>
        <taxon>Burkholderia</taxon>
    </lineage>
</organism>
<evidence type="ECO:0000259" key="4">
    <source>
        <dbReference type="PROSITE" id="PS51084"/>
    </source>
</evidence>
<evidence type="ECO:0000313" key="5">
    <source>
        <dbReference type="EMBL" id="AJK50339.1"/>
    </source>
</evidence>
<proteinExistence type="predicted"/>
<dbReference type="PROSITE" id="PS51084">
    <property type="entry name" value="HIT_2"/>
    <property type="match status" value="1"/>
</dbReference>
<protein>
    <recommendedName>
        <fullName evidence="4">HIT domain-containing protein</fullName>
    </recommendedName>
</protein>
<dbReference type="CDD" id="cd01277">
    <property type="entry name" value="HINT_subgroup"/>
    <property type="match status" value="1"/>
</dbReference>
<dbReference type="GO" id="GO:0009117">
    <property type="term" value="P:nucleotide metabolic process"/>
    <property type="evidence" value="ECO:0007669"/>
    <property type="project" value="TreeGrafter"/>
</dbReference>
<dbReference type="EMBL" id="CP002581">
    <property type="protein sequence ID" value="AJK50339.1"/>
    <property type="molecule type" value="Genomic_DNA"/>
</dbReference>
<gene>
    <name evidence="5" type="ORF">BGL_2c22800</name>
</gene>
<dbReference type="InterPro" id="IPR039384">
    <property type="entry name" value="HINT"/>
</dbReference>
<accession>A0A0B6S7H0</accession>
<dbReference type="InterPro" id="IPR036265">
    <property type="entry name" value="HIT-like_sf"/>
</dbReference>
<keyword evidence="6" id="KW-1185">Reference proteome</keyword>
<dbReference type="HOGENOM" id="CLU_056776_3_3_4"/>
<evidence type="ECO:0000256" key="2">
    <source>
        <dbReference type="PIRSR" id="PIRSR601310-3"/>
    </source>
</evidence>
<dbReference type="AlphaFoldDB" id="A0A0B6S7H0"/>
<dbReference type="PANTHER" id="PTHR46648:SF1">
    <property type="entry name" value="ADENOSINE 5'-MONOPHOSPHORAMIDASE HNT1"/>
    <property type="match status" value="1"/>
</dbReference>
<evidence type="ECO:0000256" key="3">
    <source>
        <dbReference type="PROSITE-ProRule" id="PRU00464"/>
    </source>
</evidence>
<dbReference type="Proteomes" id="UP000031838">
    <property type="component" value="Chromosome 2"/>
</dbReference>
<dbReference type="SUPFAM" id="SSF54197">
    <property type="entry name" value="HIT-like"/>
    <property type="match status" value="1"/>
</dbReference>
<feature type="domain" description="HIT" evidence="4">
    <location>
        <begin position="40"/>
        <end position="147"/>
    </location>
</feature>
<dbReference type="PANTHER" id="PTHR46648">
    <property type="entry name" value="HIT FAMILY PROTEIN 1"/>
    <property type="match status" value="1"/>
</dbReference>
<sequence length="171" mass="18865">MRGQLAGRACAFAREPRESSFPFNRTQTTSDLMAYDDNNIFAKILRGELPCTKVCETDTTIAFMDIMPQSPGHVLIVPKEAAVMLYELSDEAAAECIRMSKRIALAIREALQPDGLFVGQFNGEAAGQTVPHVHFHLIPRWVTQPLGAHSREVADPAELTAMAERIRAALK</sequence>
<feature type="active site" description="Tele-AMP-histidine intermediate" evidence="1">
    <location>
        <position position="134"/>
    </location>
</feature>
<dbReference type="InterPro" id="IPR011146">
    <property type="entry name" value="HIT-like"/>
</dbReference>
<evidence type="ECO:0000256" key="1">
    <source>
        <dbReference type="PIRSR" id="PIRSR601310-1"/>
    </source>
</evidence>